<protein>
    <submittedName>
        <fullName evidence="1">Uncharacterized protein</fullName>
    </submittedName>
</protein>
<dbReference type="Proteomes" id="UP000095597">
    <property type="component" value="Unassembled WGS sequence"/>
</dbReference>
<name>A0A173TFB1_9FIRM</name>
<evidence type="ECO:0000313" key="3">
    <source>
        <dbReference type="Proteomes" id="UP000095380"/>
    </source>
</evidence>
<evidence type="ECO:0000313" key="4">
    <source>
        <dbReference type="Proteomes" id="UP000095597"/>
    </source>
</evidence>
<gene>
    <name evidence="2" type="ORF">ERS852408_00161</name>
    <name evidence="1" type="ORF">ERS852573_01533</name>
</gene>
<dbReference type="AlphaFoldDB" id="A0A173TFB1"/>
<organism evidence="1 4">
    <name type="scientific">Dorea longicatena</name>
    <dbReference type="NCBI Taxonomy" id="88431"/>
    <lineage>
        <taxon>Bacteria</taxon>
        <taxon>Bacillati</taxon>
        <taxon>Bacillota</taxon>
        <taxon>Clostridia</taxon>
        <taxon>Lachnospirales</taxon>
        <taxon>Lachnospiraceae</taxon>
        <taxon>Dorea</taxon>
    </lineage>
</organism>
<evidence type="ECO:0000313" key="2">
    <source>
        <dbReference type="EMBL" id="CUN38217.1"/>
    </source>
</evidence>
<evidence type="ECO:0000313" key="1">
    <source>
        <dbReference type="EMBL" id="CUN01391.1"/>
    </source>
</evidence>
<accession>A0A173TFB1</accession>
<sequence>MTENLIKDVKKIQQALINKESIGDEFEEKMEAVHKLEEVADYLKDALGRGIEF</sequence>
<proteinExistence type="predicted"/>
<dbReference type="EMBL" id="CYYM01000001">
    <property type="protein sequence ID" value="CUN38217.1"/>
    <property type="molecule type" value="Genomic_DNA"/>
</dbReference>
<reference evidence="3 4" key="1">
    <citation type="submission" date="2015-09" db="EMBL/GenBank/DDBJ databases">
        <authorList>
            <consortium name="Pathogen Informatics"/>
        </authorList>
    </citation>
    <scope>NUCLEOTIDE SEQUENCE [LARGE SCALE GENOMIC DNA]</scope>
    <source>
        <strain evidence="2 3">2789STDY5608851</strain>
        <strain evidence="1 4">2789STDY5834961</strain>
    </source>
</reference>
<dbReference type="Proteomes" id="UP000095380">
    <property type="component" value="Unassembled WGS sequence"/>
</dbReference>
<dbReference type="EMBL" id="CYXO01000008">
    <property type="protein sequence ID" value="CUN01391.1"/>
    <property type="molecule type" value="Genomic_DNA"/>
</dbReference>
<dbReference type="RefSeq" id="WP_022416382.1">
    <property type="nucleotide sequence ID" value="NZ_CAXSPU010000003.1"/>
</dbReference>